<dbReference type="AlphaFoldDB" id="A0A8H7DZ45"/>
<feature type="region of interest" description="Disordered" evidence="1">
    <location>
        <begin position="1"/>
        <end position="30"/>
    </location>
</feature>
<proteinExistence type="predicted"/>
<evidence type="ECO:0000313" key="2">
    <source>
        <dbReference type="EMBL" id="KAF7502093.1"/>
    </source>
</evidence>
<sequence>MGWGNAGRARDAQKAKKTSPMFQPEDQSIGLDLGESFFTDIQKRQMNEALAASKHMAPMTGLLQRTSPRQPSAKMTAIYQSESSETRSQEEPTEPGEDDAETKVTPTGRLTRAQAKSPAEAGKPEVRIPAKRGHSRPRGIKK</sequence>
<name>A0A8H7DZ45_9EURO</name>
<comment type="caution">
    <text evidence="2">The sequence shown here is derived from an EMBL/GenBank/DDBJ whole genome shotgun (WGS) entry which is preliminary data.</text>
</comment>
<dbReference type="EMBL" id="JAACFV010000343">
    <property type="protein sequence ID" value="KAF7502093.1"/>
    <property type="molecule type" value="Genomic_DNA"/>
</dbReference>
<evidence type="ECO:0000256" key="1">
    <source>
        <dbReference type="SAM" id="MobiDB-lite"/>
    </source>
</evidence>
<accession>A0A8H7DZ45</accession>
<dbReference type="Proteomes" id="UP000606974">
    <property type="component" value="Unassembled WGS sequence"/>
</dbReference>
<keyword evidence="3" id="KW-1185">Reference proteome</keyword>
<feature type="region of interest" description="Disordered" evidence="1">
    <location>
        <begin position="51"/>
        <end position="142"/>
    </location>
</feature>
<organism evidence="2 3">
    <name type="scientific">Endocarpon pusillum</name>
    <dbReference type="NCBI Taxonomy" id="364733"/>
    <lineage>
        <taxon>Eukaryota</taxon>
        <taxon>Fungi</taxon>
        <taxon>Dikarya</taxon>
        <taxon>Ascomycota</taxon>
        <taxon>Pezizomycotina</taxon>
        <taxon>Eurotiomycetes</taxon>
        <taxon>Chaetothyriomycetidae</taxon>
        <taxon>Verrucariales</taxon>
        <taxon>Verrucariaceae</taxon>
        <taxon>Endocarpon</taxon>
    </lineage>
</organism>
<feature type="compositionally biased region" description="Acidic residues" evidence="1">
    <location>
        <begin position="91"/>
        <end position="100"/>
    </location>
</feature>
<gene>
    <name evidence="2" type="ORF">GJ744_007213</name>
</gene>
<reference evidence="2" key="1">
    <citation type="submission" date="2020-02" db="EMBL/GenBank/DDBJ databases">
        <authorList>
            <person name="Palmer J.M."/>
        </authorList>
    </citation>
    <scope>NUCLEOTIDE SEQUENCE</scope>
    <source>
        <strain evidence="2">EPUS1.4</strain>
        <tissue evidence="2">Thallus</tissue>
    </source>
</reference>
<protein>
    <submittedName>
        <fullName evidence="2">Uncharacterized protein</fullName>
    </submittedName>
</protein>
<feature type="compositionally biased region" description="Basic residues" evidence="1">
    <location>
        <begin position="129"/>
        <end position="142"/>
    </location>
</feature>
<evidence type="ECO:0000313" key="3">
    <source>
        <dbReference type="Proteomes" id="UP000606974"/>
    </source>
</evidence>